<proteinExistence type="predicted"/>
<evidence type="ECO:0000313" key="3">
    <source>
        <dbReference type="Proteomes" id="UP000431080"/>
    </source>
</evidence>
<dbReference type="Pfam" id="PF12680">
    <property type="entry name" value="SnoaL_2"/>
    <property type="match status" value="1"/>
</dbReference>
<protein>
    <recommendedName>
        <fullName evidence="1">SnoaL-like domain-containing protein</fullName>
    </recommendedName>
</protein>
<dbReference type="EMBL" id="WJIF01000010">
    <property type="protein sequence ID" value="MRG61127.1"/>
    <property type="molecule type" value="Genomic_DNA"/>
</dbReference>
<comment type="caution">
    <text evidence="2">The sequence shown here is derived from an EMBL/GenBank/DDBJ whole genome shotgun (WGS) entry which is preliminary data.</text>
</comment>
<dbReference type="Gene3D" id="3.10.450.50">
    <property type="match status" value="1"/>
</dbReference>
<reference evidence="2 3" key="1">
    <citation type="submission" date="2019-10" db="EMBL/GenBank/DDBJ databases">
        <authorList>
            <person name="Nie G."/>
            <person name="Ming H."/>
            <person name="Yi B."/>
        </authorList>
    </citation>
    <scope>NUCLEOTIDE SEQUENCE [LARGE SCALE GENOMIC DNA]</scope>
    <source>
        <strain evidence="2 3">CFH 90414</strain>
    </source>
</reference>
<sequence>MASRGAEWVAGYLKAWETNDPADIGALFTDDAVYEFRPDDPEAARGRDAIIAAWLEGKDEPGTWAYDWSLLVDTPELVVVKGRVEYPAAKDYDTLWAVRLEPDGRATHFTEWYMERERT</sequence>
<name>A0A6I2FBD1_9MICO</name>
<evidence type="ECO:0000259" key="1">
    <source>
        <dbReference type="Pfam" id="PF12680"/>
    </source>
</evidence>
<dbReference type="AlphaFoldDB" id="A0A6I2FBD1"/>
<evidence type="ECO:0000313" key="2">
    <source>
        <dbReference type="EMBL" id="MRG61127.1"/>
    </source>
</evidence>
<gene>
    <name evidence="2" type="ORF">GE115_14820</name>
</gene>
<dbReference type="InterPro" id="IPR032710">
    <property type="entry name" value="NTF2-like_dom_sf"/>
</dbReference>
<keyword evidence="3" id="KW-1185">Reference proteome</keyword>
<organism evidence="2 3">
    <name type="scientific">Agromyces agglutinans</name>
    <dbReference type="NCBI Taxonomy" id="2662258"/>
    <lineage>
        <taxon>Bacteria</taxon>
        <taxon>Bacillati</taxon>
        <taxon>Actinomycetota</taxon>
        <taxon>Actinomycetes</taxon>
        <taxon>Micrococcales</taxon>
        <taxon>Microbacteriaceae</taxon>
        <taxon>Agromyces</taxon>
    </lineage>
</organism>
<dbReference type="RefSeq" id="WP_153685563.1">
    <property type="nucleotide sequence ID" value="NZ_WJIF01000010.1"/>
</dbReference>
<dbReference type="InterPro" id="IPR037401">
    <property type="entry name" value="SnoaL-like"/>
</dbReference>
<accession>A0A6I2FBD1</accession>
<feature type="domain" description="SnoaL-like" evidence="1">
    <location>
        <begin position="9"/>
        <end position="100"/>
    </location>
</feature>
<dbReference type="Proteomes" id="UP000431080">
    <property type="component" value="Unassembled WGS sequence"/>
</dbReference>
<dbReference type="SUPFAM" id="SSF54427">
    <property type="entry name" value="NTF2-like"/>
    <property type="match status" value="1"/>
</dbReference>